<evidence type="ECO:0000313" key="3">
    <source>
        <dbReference type="Proteomes" id="UP001152795"/>
    </source>
</evidence>
<sequence>MPVTFNDEPNHGTIYVDPAFRYDCSTRLLEREQCQNNVDYSGSQHSHCYGKSSRTSTPLSEYKRAYSRSGSPDNKVGNRLPVNFGEVDQACYESTAGLQDDKNMTSQTQDLSCLTSQQREDDNPATRDDIRFRDYLANKAFYTTSTQKLYQGVDWCNRLIRSPVPPKTSKELNADTVSYRYESKRYQPRNENWQQFGSRPFSWDYVQTRDGHHISGPVR</sequence>
<dbReference type="Proteomes" id="UP001152795">
    <property type="component" value="Unassembled WGS sequence"/>
</dbReference>
<protein>
    <submittedName>
        <fullName evidence="2">Uncharacterized protein</fullName>
    </submittedName>
</protein>
<comment type="caution">
    <text evidence="2">The sequence shown here is derived from an EMBL/GenBank/DDBJ whole genome shotgun (WGS) entry which is preliminary data.</text>
</comment>
<accession>A0A6S7JS78</accession>
<evidence type="ECO:0000256" key="1">
    <source>
        <dbReference type="SAM" id="MobiDB-lite"/>
    </source>
</evidence>
<gene>
    <name evidence="2" type="ORF">PACLA_8A061187</name>
</gene>
<proteinExistence type="predicted"/>
<feature type="non-terminal residue" evidence="2">
    <location>
        <position position="219"/>
    </location>
</feature>
<feature type="region of interest" description="Disordered" evidence="1">
    <location>
        <begin position="41"/>
        <end position="78"/>
    </location>
</feature>
<dbReference type="OrthoDB" id="5948468at2759"/>
<feature type="compositionally biased region" description="Polar residues" evidence="1">
    <location>
        <begin position="104"/>
        <end position="117"/>
    </location>
</feature>
<evidence type="ECO:0000313" key="2">
    <source>
        <dbReference type="EMBL" id="CAB4033928.1"/>
    </source>
</evidence>
<dbReference type="PANTHER" id="PTHR34759:SF1">
    <property type="entry name" value="SPERMATOGENESIS-ASSOCIATED PROTEIN 48"/>
    <property type="match status" value="1"/>
</dbReference>
<name>A0A6S7JS78_PARCT</name>
<dbReference type="AlphaFoldDB" id="A0A6S7JS78"/>
<feature type="compositionally biased region" description="Polar residues" evidence="1">
    <location>
        <begin position="41"/>
        <end position="59"/>
    </location>
</feature>
<dbReference type="EMBL" id="CACRXK020019674">
    <property type="protein sequence ID" value="CAB4033928.1"/>
    <property type="molecule type" value="Genomic_DNA"/>
</dbReference>
<keyword evidence="3" id="KW-1185">Reference proteome</keyword>
<feature type="region of interest" description="Disordered" evidence="1">
    <location>
        <begin position="101"/>
        <end position="125"/>
    </location>
</feature>
<dbReference type="InterPro" id="IPR027867">
    <property type="entry name" value="SPATA48"/>
</dbReference>
<dbReference type="PANTHER" id="PTHR34759">
    <property type="entry name" value="SPERMATOGENESIS-ASSOCIATED PROTEIN 48"/>
    <property type="match status" value="1"/>
</dbReference>
<organism evidence="2 3">
    <name type="scientific">Paramuricea clavata</name>
    <name type="common">Red gorgonian</name>
    <name type="synonym">Violescent sea-whip</name>
    <dbReference type="NCBI Taxonomy" id="317549"/>
    <lineage>
        <taxon>Eukaryota</taxon>
        <taxon>Metazoa</taxon>
        <taxon>Cnidaria</taxon>
        <taxon>Anthozoa</taxon>
        <taxon>Octocorallia</taxon>
        <taxon>Malacalcyonacea</taxon>
        <taxon>Plexauridae</taxon>
        <taxon>Paramuricea</taxon>
    </lineage>
</organism>
<reference evidence="2" key="1">
    <citation type="submission" date="2020-04" db="EMBL/GenBank/DDBJ databases">
        <authorList>
            <person name="Alioto T."/>
            <person name="Alioto T."/>
            <person name="Gomez Garrido J."/>
        </authorList>
    </citation>
    <scope>NUCLEOTIDE SEQUENCE</scope>
    <source>
        <strain evidence="2">A484AB</strain>
    </source>
</reference>